<dbReference type="Pfam" id="PF04357">
    <property type="entry name" value="TamB"/>
    <property type="match status" value="1"/>
</dbReference>
<name>A0A3S2UVU6_9SPHN</name>
<accession>A0A3S2UVU6</accession>
<dbReference type="Proteomes" id="UP000282837">
    <property type="component" value="Unassembled WGS sequence"/>
</dbReference>
<evidence type="ECO:0000256" key="1">
    <source>
        <dbReference type="ARBA" id="ARBA00004167"/>
    </source>
</evidence>
<protein>
    <submittedName>
        <fullName evidence="7">Translocation/assembly module TamB</fullName>
    </submittedName>
</protein>
<evidence type="ECO:0000256" key="2">
    <source>
        <dbReference type="ARBA" id="ARBA00022692"/>
    </source>
</evidence>
<evidence type="ECO:0000259" key="6">
    <source>
        <dbReference type="Pfam" id="PF04357"/>
    </source>
</evidence>
<keyword evidence="3 5" id="KW-1133">Transmembrane helix</keyword>
<keyword evidence="2 5" id="KW-0812">Transmembrane</keyword>
<gene>
    <name evidence="7" type="ORF">EOE18_00660</name>
</gene>
<dbReference type="OrthoDB" id="7784409at2"/>
<dbReference type="PANTHER" id="PTHR36985">
    <property type="entry name" value="TRANSLOCATION AND ASSEMBLY MODULE SUBUNIT TAMB"/>
    <property type="match status" value="1"/>
</dbReference>
<feature type="domain" description="Translocation and assembly module TamB C-terminal" evidence="6">
    <location>
        <begin position="1057"/>
        <end position="1392"/>
    </location>
</feature>
<evidence type="ECO:0000313" key="7">
    <source>
        <dbReference type="EMBL" id="RVU07635.1"/>
    </source>
</evidence>
<dbReference type="EMBL" id="SACO01000001">
    <property type="protein sequence ID" value="RVU07635.1"/>
    <property type="molecule type" value="Genomic_DNA"/>
</dbReference>
<comment type="caution">
    <text evidence="7">The sequence shown here is derived from an EMBL/GenBank/DDBJ whole genome shotgun (WGS) entry which is preliminary data.</text>
</comment>
<reference evidence="7 8" key="1">
    <citation type="submission" date="2019-01" db="EMBL/GenBank/DDBJ databases">
        <authorList>
            <person name="Chen W.-M."/>
        </authorList>
    </citation>
    <scope>NUCLEOTIDE SEQUENCE [LARGE SCALE GENOMIC DNA]</scope>
    <source>
        <strain evidence="7 8">FSY-9</strain>
    </source>
</reference>
<evidence type="ECO:0000256" key="3">
    <source>
        <dbReference type="ARBA" id="ARBA00022989"/>
    </source>
</evidence>
<proteinExistence type="predicted"/>
<keyword evidence="8" id="KW-1185">Reference proteome</keyword>
<dbReference type="GO" id="GO:0097347">
    <property type="term" value="C:TAM protein secretion complex"/>
    <property type="evidence" value="ECO:0007669"/>
    <property type="project" value="TreeGrafter"/>
</dbReference>
<organism evidence="7 8">
    <name type="scientific">Novosphingobium umbonatum</name>
    <dbReference type="NCBI Taxonomy" id="1908524"/>
    <lineage>
        <taxon>Bacteria</taxon>
        <taxon>Pseudomonadati</taxon>
        <taxon>Pseudomonadota</taxon>
        <taxon>Alphaproteobacteria</taxon>
        <taxon>Sphingomonadales</taxon>
        <taxon>Sphingomonadaceae</taxon>
        <taxon>Novosphingobium</taxon>
    </lineage>
</organism>
<dbReference type="RefSeq" id="WP_127705184.1">
    <property type="nucleotide sequence ID" value="NZ_SACO01000001.1"/>
</dbReference>
<evidence type="ECO:0000256" key="4">
    <source>
        <dbReference type="ARBA" id="ARBA00023136"/>
    </source>
</evidence>
<dbReference type="PANTHER" id="PTHR36985:SF1">
    <property type="entry name" value="TRANSLOCATION AND ASSEMBLY MODULE SUBUNIT TAMB"/>
    <property type="match status" value="1"/>
</dbReference>
<evidence type="ECO:0000313" key="8">
    <source>
        <dbReference type="Proteomes" id="UP000282837"/>
    </source>
</evidence>
<comment type="subcellular location">
    <subcellularLocation>
        <location evidence="1">Membrane</location>
        <topology evidence="1">Single-pass membrane protein</topology>
    </subcellularLocation>
</comment>
<sequence>MEEPQTPAEPPVPDVPKRRFGWRRYVLGLPVGLVAATGALVLGLDTPIGHRLIIDVLAMQEFSGGLRVSIGRIEGSIYGRARLEGLVLRDPQGVFLRAGEGVLDWQPLLFTQKGLFIRQVVLRRGTLQRLPQLRDTDEAGSLWPDYDLRIDHFAVERLTLGKALTARLGGVERRIDLNGRLYLAKGVAQVMLHGKLGAEDRLNFQLDAHRAENLFAMQGEYRAPKGGLLAGLTGAQSSSQIRLGGRGTWDKWQSWLLAQQDARPAAALVLAQAGGAYRWGGRLWLDPLMPQALRHTLGGETLALGGRGHVDGKVISGEFRLGAAQAVLRGHGRVDLGKSRFEDLTLALTGGAHLPLGEDDALAGLSAQVHAQGPLTAPSLHFKAQAARWTSGDTAFNAMSAQGSLTRQGGVWRVPLELVAGQIVTADGLFDAQLKPVRATGTLAIAGSSITAPDLTFSIPKGSAKAVLRGDMAKGLYVVAGDAALRQWPLPVGAADAQGRVLVTVARGQPWRVGVDLRGVLPQFANPTLADLAGGAARFSARVEVAKGHVLNIANGLIEAPQLSLSLTGQRGASRALAVNAQGQQARYGSFSGAITYDDRGPAGEVRLQDPFPALGVKNVVLALSPEAEAIRISGRGESAFGPFTGQLGVSLPDSETARLDLRDFTFSSTHVIGTVDWRQGAADGRLTVYGGGVTGNVALTPRSGGQGIAAKLTAKNAHFDGDRPLTIAQGSLTASGLLQKQHSTLATDLTAQGVGKGKLFIGKLALGTKLNDGSGSFTASLGGRRGSRFDLSAAGEIAPNRISLLAGGSFAGQPIAMPRRAVLSADQRPEGLQWRLAPSQISVGSGRLLAQGVVGNGVLELGLGVADMPLALADVVAADLGLGGRATGQITYIQRREKAPDADAKLLIKGLTRSGLMQNSRAVDLAVVSHLRADGLDLRAVASDGSSVLGRVQGRIDRLVGDGMLADRLLHGRLVAQMRYGGPADALWRLMALQSFDLSGPIEIAADMTGSLDAPEIRGSLAGNALRLQSGQAGTDITGISARGNFSGSVLALTSLSGQTHGGGTVSGSGRLDFARMEGGRGPGIDITLAARRAQLLARPDMALVATGPIRILSDGLTGTIAGRLSIDSARWRLGQASAASALPALPTKEINRRADIAPAAEREMPWRLVVDAAGSGIRMQGLGLDSQWTADVQLRGALLEPAISGSASLVSGTYDFASKHFDLSRGKITFNGASPPDPQLDMAASATINNLTATVNVRGTAMRPQITFSSVPSLPEEELLARILFGDSISQISAPEAVQLGAALAALHGGGGLDPINKLRSAIGLDRLRFVSADAALGRQMGVAVGKYLGRRVYAEIVTDGRGYSATNLEFRLTNWLALLGSVASTGRQSVNAKVSKDY</sequence>
<feature type="transmembrane region" description="Helical" evidence="5">
    <location>
        <begin position="25"/>
        <end position="44"/>
    </location>
</feature>
<dbReference type="GO" id="GO:0005886">
    <property type="term" value="C:plasma membrane"/>
    <property type="evidence" value="ECO:0007669"/>
    <property type="project" value="InterPro"/>
</dbReference>
<dbReference type="GO" id="GO:0009306">
    <property type="term" value="P:protein secretion"/>
    <property type="evidence" value="ECO:0007669"/>
    <property type="project" value="InterPro"/>
</dbReference>
<keyword evidence="4 5" id="KW-0472">Membrane</keyword>
<evidence type="ECO:0000256" key="5">
    <source>
        <dbReference type="SAM" id="Phobius"/>
    </source>
</evidence>
<dbReference type="InterPro" id="IPR007452">
    <property type="entry name" value="TamB_C"/>
</dbReference>